<evidence type="ECO:0000313" key="3">
    <source>
        <dbReference type="EMBL" id="ERL99895.1"/>
    </source>
</evidence>
<keyword evidence="1" id="KW-0732">Signal</keyword>
<dbReference type="GO" id="GO:0016787">
    <property type="term" value="F:hydrolase activity"/>
    <property type="evidence" value="ECO:0007669"/>
    <property type="project" value="UniProtKB-KW"/>
</dbReference>
<dbReference type="AlphaFoldDB" id="U4VB23"/>
<dbReference type="EMBL" id="ASXJ01000353">
    <property type="protein sequence ID" value="ERL99895.1"/>
    <property type="molecule type" value="Genomic_DNA"/>
</dbReference>
<dbReference type="PANTHER" id="PTHR43037">
    <property type="entry name" value="UNNAMED PRODUCT-RELATED"/>
    <property type="match status" value="1"/>
</dbReference>
<evidence type="ECO:0000256" key="2">
    <source>
        <dbReference type="ARBA" id="ARBA00022801"/>
    </source>
</evidence>
<dbReference type="Gene3D" id="3.40.50.1820">
    <property type="entry name" value="alpha/beta hydrolase"/>
    <property type="match status" value="1"/>
</dbReference>
<evidence type="ECO:0000256" key="1">
    <source>
        <dbReference type="ARBA" id="ARBA00022729"/>
    </source>
</evidence>
<reference evidence="3 4" key="1">
    <citation type="journal article" date="2014" name="FEMS Microbiol. Lett.">
        <title>Genome sequencing analysis reveals virulence-related gene content of Ochrobactrum intermedium strain 229E, a urease-positive strain isolated from the human gastric niche.</title>
        <authorList>
            <person name="Kulkarni G.J."/>
            <person name="Shetty S."/>
            <person name="Dharne M.S."/>
            <person name="Shouche Y.S."/>
        </authorList>
    </citation>
    <scope>NUCLEOTIDE SEQUENCE [LARGE SCALE GENOMIC DNA]</scope>
    <source>
        <strain evidence="3 4">229E</strain>
    </source>
</reference>
<evidence type="ECO:0000313" key="4">
    <source>
        <dbReference type="Proteomes" id="UP000016842"/>
    </source>
</evidence>
<accession>U4VB23</accession>
<dbReference type="SUPFAM" id="SSF53474">
    <property type="entry name" value="alpha/beta-Hydrolases"/>
    <property type="match status" value="1"/>
</dbReference>
<proteinExistence type="predicted"/>
<keyword evidence="2 3" id="KW-0378">Hydrolase</keyword>
<comment type="caution">
    <text evidence="3">The sequence shown here is derived from an EMBL/GenBank/DDBJ whole genome shotgun (WGS) entry which is preliminary data.</text>
</comment>
<dbReference type="PANTHER" id="PTHR43037:SF5">
    <property type="entry name" value="FERULOYL ESTERASE"/>
    <property type="match status" value="1"/>
</dbReference>
<dbReference type="InterPro" id="IPR029058">
    <property type="entry name" value="AB_hydrolase_fold"/>
</dbReference>
<dbReference type="InterPro" id="IPR050955">
    <property type="entry name" value="Plant_Biomass_Hydrol_Est"/>
</dbReference>
<name>U4VB23_9HYPH</name>
<sequence length="289" mass="32661">MSITEEKPVTKRQGHGKKLSFYDFGATTFFASQFDQRFSYCLYVPPEDYDEDGTETHELLVIIHGTGRTAAQYRDHFANFARENRCIVLAPLFPAGIVVKGDLANYKRIEFQGIRFDHILLSMIDEVAAKYRLKSNRALMYGFSGGGQFCQRFFMLHPHRLKAVSIGAPGVVTLLNSDYDWWVGVRDVEARFGCRLDLEAMKAVTVQTVIGEEDTATWEIGIPHNSALWMDGADLQGECRIDRIEALAKSFEARGIAVHRDRVPGVAHEPFKVLEPVEAFFADMLRSQS</sequence>
<gene>
    <name evidence="3" type="ORF">Q644_08295</name>
</gene>
<organism evidence="3 4">
    <name type="scientific">Brucella intermedia 229E</name>
    <dbReference type="NCBI Taxonomy" id="1337887"/>
    <lineage>
        <taxon>Bacteria</taxon>
        <taxon>Pseudomonadati</taxon>
        <taxon>Pseudomonadota</taxon>
        <taxon>Alphaproteobacteria</taxon>
        <taxon>Hyphomicrobiales</taxon>
        <taxon>Brucellaceae</taxon>
        <taxon>Brucella/Ochrobactrum group</taxon>
        <taxon>Brucella</taxon>
    </lineage>
</organism>
<dbReference type="Proteomes" id="UP000016842">
    <property type="component" value="Unassembled WGS sequence"/>
</dbReference>
<dbReference type="PATRIC" id="fig|1337887.3.peg.5097"/>
<protein>
    <submittedName>
        <fullName evidence="3">Hydrolase</fullName>
    </submittedName>
</protein>